<evidence type="ECO:0000313" key="2">
    <source>
        <dbReference type="Proteomes" id="UP001589733"/>
    </source>
</evidence>
<protein>
    <submittedName>
        <fullName evidence="1">Replication initiator protein A</fullName>
    </submittedName>
</protein>
<gene>
    <name evidence="1" type="ORF">ACFFLM_02415</name>
</gene>
<reference evidence="1 2" key="1">
    <citation type="submission" date="2024-09" db="EMBL/GenBank/DDBJ databases">
        <authorList>
            <person name="Sun Q."/>
            <person name="Mori K."/>
        </authorList>
    </citation>
    <scope>NUCLEOTIDE SEQUENCE [LARGE SCALE GENOMIC DNA]</scope>
    <source>
        <strain evidence="1 2">JCM 13503</strain>
    </source>
</reference>
<dbReference type="Pfam" id="PF10134">
    <property type="entry name" value="RPA"/>
    <property type="match status" value="1"/>
</dbReference>
<keyword evidence="2" id="KW-1185">Reference proteome</keyword>
<sequence>MATRDAEVELRHDEPNLARLNLVLAPNRTDLYEWTKQLALDALGGIHITCTAPRNSLVPHGVDNDILLGLVNAAVLQGLPEDDTVRVTSRELLRLSGITPSARAYEKLRESLRRLQYTA</sequence>
<comment type="caution">
    <text evidence="1">The sequence shown here is derived from an EMBL/GenBank/DDBJ whole genome shotgun (WGS) entry which is preliminary data.</text>
</comment>
<evidence type="ECO:0000313" key="1">
    <source>
        <dbReference type="EMBL" id="MFB9990839.1"/>
    </source>
</evidence>
<dbReference type="RefSeq" id="WP_380005178.1">
    <property type="nucleotide sequence ID" value="NZ_JBHLYR010000010.1"/>
</dbReference>
<organism evidence="1 2">
    <name type="scientific">Deinococcus oregonensis</name>
    <dbReference type="NCBI Taxonomy" id="1805970"/>
    <lineage>
        <taxon>Bacteria</taxon>
        <taxon>Thermotogati</taxon>
        <taxon>Deinococcota</taxon>
        <taxon>Deinococci</taxon>
        <taxon>Deinococcales</taxon>
        <taxon>Deinococcaceae</taxon>
        <taxon>Deinococcus</taxon>
    </lineage>
</organism>
<dbReference type="EMBL" id="JBHLYR010000010">
    <property type="protein sequence ID" value="MFB9990839.1"/>
    <property type="molecule type" value="Genomic_DNA"/>
</dbReference>
<accession>A0ABV6ATL1</accession>
<dbReference type="InterPro" id="IPR018777">
    <property type="entry name" value="Replication_initiator_prot_A"/>
</dbReference>
<proteinExistence type="predicted"/>
<dbReference type="Proteomes" id="UP001589733">
    <property type="component" value="Unassembled WGS sequence"/>
</dbReference>
<name>A0ABV6ATL1_9DEIO</name>